<dbReference type="EMBL" id="OZ035825">
    <property type="protein sequence ID" value="CAL1601665.1"/>
    <property type="molecule type" value="Genomic_DNA"/>
</dbReference>
<evidence type="ECO:0000313" key="2">
    <source>
        <dbReference type="Proteomes" id="UP001497482"/>
    </source>
</evidence>
<dbReference type="AlphaFoldDB" id="A0AAV2LN35"/>
<reference evidence="1 2" key="1">
    <citation type="submission" date="2024-04" db="EMBL/GenBank/DDBJ databases">
        <authorList>
            <person name="Waldvogel A.-M."/>
            <person name="Schoenle A."/>
        </authorList>
    </citation>
    <scope>NUCLEOTIDE SEQUENCE [LARGE SCALE GENOMIC DNA]</scope>
</reference>
<dbReference type="Proteomes" id="UP001497482">
    <property type="component" value="Chromosome 3"/>
</dbReference>
<keyword evidence="2" id="KW-1185">Reference proteome</keyword>
<name>A0AAV2LN35_KNICA</name>
<sequence>MIHTPAPANILWCEPHASSHSPVLVTPPAVGAAQAWSTRRSTRRSTRLQLALIVSNCDISTAPASSVGTSERKKSLDVDICEGNQRGQIYHHFLDAIEPNIGIHDRE</sequence>
<evidence type="ECO:0000313" key="1">
    <source>
        <dbReference type="EMBL" id="CAL1601665.1"/>
    </source>
</evidence>
<proteinExistence type="predicted"/>
<protein>
    <submittedName>
        <fullName evidence="1">Uncharacterized protein</fullName>
    </submittedName>
</protein>
<organism evidence="1 2">
    <name type="scientific">Knipowitschia caucasica</name>
    <name type="common">Caucasian dwarf goby</name>
    <name type="synonym">Pomatoschistus caucasicus</name>
    <dbReference type="NCBI Taxonomy" id="637954"/>
    <lineage>
        <taxon>Eukaryota</taxon>
        <taxon>Metazoa</taxon>
        <taxon>Chordata</taxon>
        <taxon>Craniata</taxon>
        <taxon>Vertebrata</taxon>
        <taxon>Euteleostomi</taxon>
        <taxon>Actinopterygii</taxon>
        <taxon>Neopterygii</taxon>
        <taxon>Teleostei</taxon>
        <taxon>Neoteleostei</taxon>
        <taxon>Acanthomorphata</taxon>
        <taxon>Gobiaria</taxon>
        <taxon>Gobiiformes</taxon>
        <taxon>Gobioidei</taxon>
        <taxon>Gobiidae</taxon>
        <taxon>Gobiinae</taxon>
        <taxon>Knipowitschia</taxon>
    </lineage>
</organism>
<gene>
    <name evidence="1" type="ORF">KC01_LOCUS29578</name>
</gene>
<accession>A0AAV2LN35</accession>